<dbReference type="Pfam" id="PF13439">
    <property type="entry name" value="Glyco_transf_4"/>
    <property type="match status" value="1"/>
</dbReference>
<feature type="domain" description="Glycosyltransferase subfamily 4-like N-terminal" evidence="1">
    <location>
        <begin position="61"/>
        <end position="175"/>
    </location>
</feature>
<sequence>MTPVSARAKPLNVLVVTPLGPRGRGGIDRLMDAVAAELAASPEPGLTCRFVTSRGDGALIESLPRMLGCMAAMVWLKATGRLDMLHVNMASHGSTWRKMTLIRLSRWLGVPYVIHLHGPEFHDYWRSRSAGARRRIADAFERAARTIVLGRFWRALVESEAPAAGPRIVVLPNGVRAPADPTVPDPDAPTILMLGQLGVRKGLPVLVEALGRLAARPGWRAVLAGDGPADALRRELEAAGLASRVSVPGWVAAPEVDRLLSTSDILVLPSLHEGLPLSVIEGMAHGLAVVSTPVGATAEIVEDGVTGLLVPPGDAAALAGALSRLLDDVDLRRRLGAAARAYHARELDLEPYVRRLAQVWRAAATPRS</sequence>
<organism evidence="2 3">
    <name type="scientific">Caulobacter segnis</name>
    <dbReference type="NCBI Taxonomy" id="88688"/>
    <lineage>
        <taxon>Bacteria</taxon>
        <taxon>Pseudomonadati</taxon>
        <taxon>Pseudomonadota</taxon>
        <taxon>Alphaproteobacteria</taxon>
        <taxon>Caulobacterales</taxon>
        <taxon>Caulobacteraceae</taxon>
        <taxon>Caulobacter</taxon>
    </lineage>
</organism>
<dbReference type="Gene3D" id="3.40.50.2000">
    <property type="entry name" value="Glycogen Phosphorylase B"/>
    <property type="match status" value="2"/>
</dbReference>
<evidence type="ECO:0000313" key="2">
    <source>
        <dbReference type="EMBL" id="PZR34281.1"/>
    </source>
</evidence>
<dbReference type="InterPro" id="IPR028098">
    <property type="entry name" value="Glyco_trans_4-like_N"/>
</dbReference>
<gene>
    <name evidence="2" type="ORF">DI526_10725</name>
</gene>
<dbReference type="Pfam" id="PF13692">
    <property type="entry name" value="Glyco_trans_1_4"/>
    <property type="match status" value="1"/>
</dbReference>
<dbReference type="GO" id="GO:0016757">
    <property type="term" value="F:glycosyltransferase activity"/>
    <property type="evidence" value="ECO:0007669"/>
    <property type="project" value="TreeGrafter"/>
</dbReference>
<dbReference type="PANTHER" id="PTHR12526:SF631">
    <property type="entry name" value="BLL6306 PROTEIN"/>
    <property type="match status" value="1"/>
</dbReference>
<keyword evidence="2" id="KW-0808">Transferase</keyword>
<dbReference type="RefSeq" id="WP_304277491.1">
    <property type="nucleotide sequence ID" value="NZ_QFQZ01000029.1"/>
</dbReference>
<dbReference type="SUPFAM" id="SSF53756">
    <property type="entry name" value="UDP-Glycosyltransferase/glycogen phosphorylase"/>
    <property type="match status" value="1"/>
</dbReference>
<dbReference type="CDD" id="cd03801">
    <property type="entry name" value="GT4_PimA-like"/>
    <property type="match status" value="1"/>
</dbReference>
<name>A0A2W5XAS4_9CAUL</name>
<evidence type="ECO:0000313" key="3">
    <source>
        <dbReference type="Proteomes" id="UP000249393"/>
    </source>
</evidence>
<accession>A0A2W5XAS4</accession>
<dbReference type="AlphaFoldDB" id="A0A2W5XAS4"/>
<reference evidence="2 3" key="1">
    <citation type="submission" date="2017-08" db="EMBL/GenBank/DDBJ databases">
        <title>Infants hospitalized years apart are colonized by the same room-sourced microbial strains.</title>
        <authorList>
            <person name="Brooks B."/>
            <person name="Olm M.R."/>
            <person name="Firek B.A."/>
            <person name="Baker R."/>
            <person name="Thomas B.C."/>
            <person name="Morowitz M.J."/>
            <person name="Banfield J.F."/>
        </authorList>
    </citation>
    <scope>NUCLEOTIDE SEQUENCE [LARGE SCALE GENOMIC DNA]</scope>
    <source>
        <strain evidence="2">S2_003_000_R2_4</strain>
    </source>
</reference>
<proteinExistence type="predicted"/>
<dbReference type="PANTHER" id="PTHR12526">
    <property type="entry name" value="GLYCOSYLTRANSFERASE"/>
    <property type="match status" value="1"/>
</dbReference>
<dbReference type="Proteomes" id="UP000249393">
    <property type="component" value="Unassembled WGS sequence"/>
</dbReference>
<comment type="caution">
    <text evidence="2">The sequence shown here is derived from an EMBL/GenBank/DDBJ whole genome shotgun (WGS) entry which is preliminary data.</text>
</comment>
<evidence type="ECO:0000259" key="1">
    <source>
        <dbReference type="Pfam" id="PF13439"/>
    </source>
</evidence>
<dbReference type="EMBL" id="QFQZ01000029">
    <property type="protein sequence ID" value="PZR34281.1"/>
    <property type="molecule type" value="Genomic_DNA"/>
</dbReference>
<protein>
    <submittedName>
        <fullName evidence="2">Glycosyltransferase family 1 protein</fullName>
    </submittedName>
</protein>